<reference evidence="2" key="1">
    <citation type="submission" date="2016-11" db="EMBL/GenBank/DDBJ databases">
        <authorList>
            <person name="Varghese N."/>
            <person name="Submissions S."/>
        </authorList>
    </citation>
    <scope>NUCLEOTIDE SEQUENCE [LARGE SCALE GENOMIC DNA]</scope>
    <source>
        <strain evidence="2">DSM 2635</strain>
    </source>
</reference>
<protein>
    <submittedName>
        <fullName evidence="1">Control of competence regulator ComK, YlbF/YmcA</fullName>
    </submittedName>
</protein>
<sequence length="106" mass="12886">MDINQKAKEFAYHIKNTNEFKKMNKSKIEIEKNKAIKRQLDEYISKKKNIYSRHKIEDASKKISQLNREYDDFFSLPIVSNYMQDTRNFNSLMEKLYKKIENELLK</sequence>
<dbReference type="SUPFAM" id="SSF158622">
    <property type="entry name" value="YheA/YmcA-like"/>
    <property type="match status" value="1"/>
</dbReference>
<proteinExistence type="predicted"/>
<evidence type="ECO:0000313" key="2">
    <source>
        <dbReference type="Proteomes" id="UP000243255"/>
    </source>
</evidence>
<dbReference type="InterPro" id="IPR023378">
    <property type="entry name" value="YheA/YmcA-like_dom_sf"/>
</dbReference>
<dbReference type="Proteomes" id="UP000243255">
    <property type="component" value="Unassembled WGS sequence"/>
</dbReference>
<gene>
    <name evidence="1" type="ORF">SAMN04488530_1602</name>
</gene>
<evidence type="ECO:0000313" key="1">
    <source>
        <dbReference type="EMBL" id="SHH49603.1"/>
    </source>
</evidence>
<organism evidence="1 2">
    <name type="scientific">Asaccharospora irregularis DSM 2635</name>
    <dbReference type="NCBI Taxonomy" id="1121321"/>
    <lineage>
        <taxon>Bacteria</taxon>
        <taxon>Bacillati</taxon>
        <taxon>Bacillota</taxon>
        <taxon>Clostridia</taxon>
        <taxon>Peptostreptococcales</taxon>
        <taxon>Peptostreptococcaceae</taxon>
        <taxon>Asaccharospora</taxon>
    </lineage>
</organism>
<keyword evidence="2" id="KW-1185">Reference proteome</keyword>
<accession>A0A1M5TGX7</accession>
<dbReference type="InterPro" id="IPR010368">
    <property type="entry name" value="Com_YlbF"/>
</dbReference>
<dbReference type="AlphaFoldDB" id="A0A1M5TGX7"/>
<dbReference type="OrthoDB" id="1739595at2"/>
<dbReference type="Gene3D" id="1.20.1500.10">
    <property type="entry name" value="YheA/YmcA-like"/>
    <property type="match status" value="1"/>
</dbReference>
<dbReference type="EMBL" id="FQWX01000060">
    <property type="protein sequence ID" value="SHH49603.1"/>
    <property type="molecule type" value="Genomic_DNA"/>
</dbReference>
<name>A0A1M5TGX7_9FIRM</name>
<dbReference type="Pfam" id="PF06133">
    <property type="entry name" value="Com_YlbF"/>
    <property type="match status" value="1"/>
</dbReference>
<dbReference type="RefSeq" id="WP_073127781.1">
    <property type="nucleotide sequence ID" value="NZ_BAABCH010000062.1"/>
</dbReference>